<dbReference type="GO" id="GO:0006817">
    <property type="term" value="P:phosphate ion transport"/>
    <property type="evidence" value="ECO:0007669"/>
    <property type="project" value="UniProtKB-KW"/>
</dbReference>
<dbReference type="eggNOG" id="COG0704">
    <property type="taxonomic scope" value="Bacteria"/>
</dbReference>
<evidence type="ECO:0000256" key="3">
    <source>
        <dbReference type="ARBA" id="ARBA00011738"/>
    </source>
</evidence>
<dbReference type="PANTHER" id="PTHR42930">
    <property type="entry name" value="PHOSPHATE-SPECIFIC TRANSPORT SYSTEM ACCESSORY PROTEIN PHOU"/>
    <property type="match status" value="1"/>
</dbReference>
<comment type="caution">
    <text evidence="9">The sequence shown here is derived from an EMBL/GenBank/DDBJ whole genome shotgun (WGS) entry which is preliminary data.</text>
</comment>
<name>A0A0L6JUR7_9FIRM</name>
<dbReference type="GO" id="GO:0005737">
    <property type="term" value="C:cytoplasm"/>
    <property type="evidence" value="ECO:0007669"/>
    <property type="project" value="UniProtKB-SubCell"/>
</dbReference>
<dbReference type="SUPFAM" id="SSF109755">
    <property type="entry name" value="PhoU-like"/>
    <property type="match status" value="1"/>
</dbReference>
<dbReference type="OrthoDB" id="9814256at2"/>
<feature type="domain" description="PhoU" evidence="8">
    <location>
        <begin position="122"/>
        <end position="207"/>
    </location>
</feature>
<dbReference type="InterPro" id="IPR028366">
    <property type="entry name" value="PhoU"/>
</dbReference>
<comment type="similarity">
    <text evidence="2 7">Belongs to the PhoU family.</text>
</comment>
<dbReference type="InterPro" id="IPR038078">
    <property type="entry name" value="PhoU-like_sf"/>
</dbReference>
<dbReference type="Gene3D" id="1.20.58.220">
    <property type="entry name" value="Phosphate transport system protein phou homolog 2, domain 2"/>
    <property type="match status" value="1"/>
</dbReference>
<dbReference type="GO" id="GO:0045936">
    <property type="term" value="P:negative regulation of phosphate metabolic process"/>
    <property type="evidence" value="ECO:0007669"/>
    <property type="project" value="InterPro"/>
</dbReference>
<accession>A0A0L6JUR7</accession>
<evidence type="ECO:0000256" key="5">
    <source>
        <dbReference type="ARBA" id="ARBA00022490"/>
    </source>
</evidence>
<gene>
    <name evidence="9" type="ORF">Bccel_4875</name>
</gene>
<evidence type="ECO:0000256" key="7">
    <source>
        <dbReference type="PIRNR" id="PIRNR003107"/>
    </source>
</evidence>
<reference evidence="10" key="1">
    <citation type="submission" date="2015-07" db="EMBL/GenBank/DDBJ databases">
        <title>Near-Complete Genome Sequence of the Cellulolytic Bacterium Bacteroides (Pseudobacteroides) cellulosolvens ATCC 35603.</title>
        <authorList>
            <person name="Dassa B."/>
            <person name="Utturkar S.M."/>
            <person name="Klingeman D.M."/>
            <person name="Hurt R.A."/>
            <person name="Keller M."/>
            <person name="Xu J."/>
            <person name="Reddy Y.H.K."/>
            <person name="Borovok I."/>
            <person name="Grinberg I.R."/>
            <person name="Lamed R."/>
            <person name="Zhivin O."/>
            <person name="Bayer E.A."/>
            <person name="Brown S.D."/>
        </authorList>
    </citation>
    <scope>NUCLEOTIDE SEQUENCE [LARGE SCALE GENOMIC DNA]</scope>
    <source>
        <strain evidence="10">DSM 2933</strain>
    </source>
</reference>
<keyword evidence="5 7" id="KW-0963">Cytoplasm</keyword>
<dbReference type="FunFam" id="1.20.58.220:FF:000004">
    <property type="entry name" value="Phosphate-specific transport system accessory protein PhoU"/>
    <property type="match status" value="1"/>
</dbReference>
<dbReference type="AlphaFoldDB" id="A0A0L6JUR7"/>
<dbReference type="Proteomes" id="UP000036923">
    <property type="component" value="Unassembled WGS sequence"/>
</dbReference>
<protein>
    <recommendedName>
        <fullName evidence="7">Phosphate-specific transport system accessory protein PhoU</fullName>
    </recommendedName>
</protein>
<dbReference type="InterPro" id="IPR026022">
    <property type="entry name" value="PhoU_dom"/>
</dbReference>
<sequence>MVTTRHFFDRELEGLHHDLIKMGSLVEESIEKTIVALKKQDIDMARDIFKNDDVIDDMERSIERKCMNLIARQQPLAKDLRVISTALKIITDMERIADHSSDIAEITVRMSNQKYIKPLIDIPKMAELAKEMVNKSIDAYVRLDLELALSVCKSDDAVDDLFFKIILELINLMKNDPKTIEQAIDFMFIAKYLERMADHATNIGEWVAFIITGEHEHLSRHIKRD</sequence>
<proteinExistence type="inferred from homology"/>
<dbReference type="PANTHER" id="PTHR42930:SF3">
    <property type="entry name" value="PHOSPHATE-SPECIFIC TRANSPORT SYSTEM ACCESSORY PROTEIN PHOU"/>
    <property type="match status" value="1"/>
</dbReference>
<keyword evidence="10" id="KW-1185">Reference proteome</keyword>
<comment type="subcellular location">
    <subcellularLocation>
        <location evidence="1 7">Cytoplasm</location>
    </subcellularLocation>
</comment>
<evidence type="ECO:0000259" key="8">
    <source>
        <dbReference type="Pfam" id="PF01895"/>
    </source>
</evidence>
<dbReference type="STRING" id="398512.Bccel_4875"/>
<organism evidence="9 10">
    <name type="scientific">Pseudobacteroides cellulosolvens ATCC 35603 = DSM 2933</name>
    <dbReference type="NCBI Taxonomy" id="398512"/>
    <lineage>
        <taxon>Bacteria</taxon>
        <taxon>Bacillati</taxon>
        <taxon>Bacillota</taxon>
        <taxon>Clostridia</taxon>
        <taxon>Eubacteriales</taxon>
        <taxon>Oscillospiraceae</taxon>
        <taxon>Pseudobacteroides</taxon>
    </lineage>
</organism>
<dbReference type="RefSeq" id="WP_036935274.1">
    <property type="nucleotide sequence ID" value="NZ_JQKC01000001.1"/>
</dbReference>
<dbReference type="PATRIC" id="fig|398512.5.peg.5112"/>
<evidence type="ECO:0000313" key="10">
    <source>
        <dbReference type="Proteomes" id="UP000036923"/>
    </source>
</evidence>
<dbReference type="NCBIfam" id="TIGR02135">
    <property type="entry name" value="phoU_full"/>
    <property type="match status" value="1"/>
</dbReference>
<dbReference type="EMBL" id="LGTC01000001">
    <property type="protein sequence ID" value="KNY29601.1"/>
    <property type="molecule type" value="Genomic_DNA"/>
</dbReference>
<evidence type="ECO:0000256" key="2">
    <source>
        <dbReference type="ARBA" id="ARBA00008107"/>
    </source>
</evidence>
<evidence type="ECO:0000256" key="6">
    <source>
        <dbReference type="ARBA" id="ARBA00022592"/>
    </source>
</evidence>
<evidence type="ECO:0000256" key="4">
    <source>
        <dbReference type="ARBA" id="ARBA00022448"/>
    </source>
</evidence>
<keyword evidence="4 7" id="KW-0813">Transport</keyword>
<dbReference type="GO" id="GO:0030643">
    <property type="term" value="P:intracellular phosphate ion homeostasis"/>
    <property type="evidence" value="ECO:0007669"/>
    <property type="project" value="InterPro"/>
</dbReference>
<keyword evidence="6 7" id="KW-0592">Phosphate transport</keyword>
<comment type="function">
    <text evidence="7">Plays a role in the regulation of phosphate uptake.</text>
</comment>
<evidence type="ECO:0000313" key="9">
    <source>
        <dbReference type="EMBL" id="KNY29601.1"/>
    </source>
</evidence>
<dbReference type="PIRSF" id="PIRSF003107">
    <property type="entry name" value="PhoU"/>
    <property type="match status" value="1"/>
</dbReference>
<comment type="subunit">
    <text evidence="3 7">Homodimer.</text>
</comment>
<dbReference type="Pfam" id="PF01895">
    <property type="entry name" value="PhoU"/>
    <property type="match status" value="2"/>
</dbReference>
<feature type="domain" description="PhoU" evidence="8">
    <location>
        <begin position="20"/>
        <end position="107"/>
    </location>
</feature>
<evidence type="ECO:0000256" key="1">
    <source>
        <dbReference type="ARBA" id="ARBA00004496"/>
    </source>
</evidence>